<protein>
    <recommendedName>
        <fullName evidence="1">Nudix hydrolase domain-containing protein</fullName>
    </recommendedName>
</protein>
<dbReference type="Pfam" id="PF00293">
    <property type="entry name" value="NUDIX"/>
    <property type="match status" value="1"/>
</dbReference>
<reference evidence="2 3" key="2">
    <citation type="submission" date="2018-04" db="EMBL/GenBank/DDBJ databases">
        <title>Thauera lacus sp. nov., isolated from an saline lake in Inner Mongolia, China.</title>
        <authorList>
            <person name="Liang Q.-Y."/>
        </authorList>
    </citation>
    <scope>NUCLEOTIDE SEQUENCE [LARGE SCALE GENOMIC DNA]</scope>
    <source>
        <strain evidence="2 3">D20</strain>
    </source>
</reference>
<sequence length="204" mass="21959">MESAVDGAALQQGWNAQVALLRAEGWFRAWRDETYEVCGNATAAPGLCRLERGVFRRYGLRSHAVHLNATTPAGRMWIARRSLAKAIDPGLLDNLVAGGVASGETPALTLRRECAEEAGIPAGLAAQARALTTLHARREEDEGMHDEWLHVHHLVVAEDFVPGNSDGEVAEFVLLDVDEVAAAILDGAFTEDAAAVAAQWLLTR</sequence>
<evidence type="ECO:0000313" key="3">
    <source>
        <dbReference type="Proteomes" id="UP000241193"/>
    </source>
</evidence>
<dbReference type="GO" id="GO:0003824">
    <property type="term" value="F:catalytic activity"/>
    <property type="evidence" value="ECO:0007669"/>
    <property type="project" value="UniProtKB-ARBA"/>
</dbReference>
<evidence type="ECO:0000313" key="2">
    <source>
        <dbReference type="EMBL" id="PTD96907.1"/>
    </source>
</evidence>
<dbReference type="EMBL" id="PZKC01000004">
    <property type="protein sequence ID" value="PTD96907.1"/>
    <property type="molecule type" value="Genomic_DNA"/>
</dbReference>
<reference evidence="2 3" key="1">
    <citation type="submission" date="2018-03" db="EMBL/GenBank/DDBJ databases">
        <authorList>
            <person name="Keele B.F."/>
        </authorList>
    </citation>
    <scope>NUCLEOTIDE SEQUENCE [LARGE SCALE GENOMIC DNA]</scope>
    <source>
        <strain evidence="2 3">D20</strain>
    </source>
</reference>
<dbReference type="Proteomes" id="UP000241193">
    <property type="component" value="Unassembled WGS sequence"/>
</dbReference>
<dbReference type="Gene3D" id="3.90.79.10">
    <property type="entry name" value="Nucleoside Triphosphate Pyrophosphohydrolase"/>
    <property type="match status" value="1"/>
</dbReference>
<dbReference type="SUPFAM" id="SSF55811">
    <property type="entry name" value="Nudix"/>
    <property type="match status" value="1"/>
</dbReference>
<dbReference type="InterPro" id="IPR015797">
    <property type="entry name" value="NUDIX_hydrolase-like_dom_sf"/>
</dbReference>
<comment type="caution">
    <text evidence="2">The sequence shown here is derived from an EMBL/GenBank/DDBJ whole genome shotgun (WGS) entry which is preliminary data.</text>
</comment>
<accession>A0A2T4IGL8</accession>
<proteinExistence type="predicted"/>
<feature type="domain" description="Nudix hydrolase" evidence="1">
    <location>
        <begin position="60"/>
        <end position="203"/>
    </location>
</feature>
<keyword evidence="3" id="KW-1185">Reference proteome</keyword>
<dbReference type="InterPro" id="IPR000086">
    <property type="entry name" value="NUDIX_hydrolase_dom"/>
</dbReference>
<name>A0A2T4IGL8_9RHOO</name>
<dbReference type="PROSITE" id="PS51462">
    <property type="entry name" value="NUDIX"/>
    <property type="match status" value="1"/>
</dbReference>
<evidence type="ECO:0000259" key="1">
    <source>
        <dbReference type="PROSITE" id="PS51462"/>
    </source>
</evidence>
<dbReference type="AlphaFoldDB" id="A0A2T4IGL8"/>
<dbReference type="CDD" id="cd03676">
    <property type="entry name" value="NUDIX_Tnr3_like"/>
    <property type="match status" value="1"/>
</dbReference>
<organism evidence="2 3">
    <name type="scientific">Pseudothauera lacus</name>
    <dbReference type="NCBI Taxonomy" id="2136175"/>
    <lineage>
        <taxon>Bacteria</taxon>
        <taxon>Pseudomonadati</taxon>
        <taxon>Pseudomonadota</taxon>
        <taxon>Betaproteobacteria</taxon>
        <taxon>Rhodocyclales</taxon>
        <taxon>Zoogloeaceae</taxon>
        <taxon>Pseudothauera</taxon>
    </lineage>
</organism>
<gene>
    <name evidence="2" type="ORF">C8261_05720</name>
</gene>